<dbReference type="InterPro" id="IPR038408">
    <property type="entry name" value="GNK2_sf"/>
</dbReference>
<evidence type="ECO:0000256" key="4">
    <source>
        <dbReference type="ARBA" id="ARBA00022679"/>
    </source>
</evidence>
<evidence type="ECO:0000313" key="21">
    <source>
        <dbReference type="Proteomes" id="UP000504603"/>
    </source>
</evidence>
<dbReference type="GeneID" id="111019800"/>
<dbReference type="SUPFAM" id="SSF56112">
    <property type="entry name" value="Protein kinase-like (PK-like)"/>
    <property type="match status" value="1"/>
</dbReference>
<proteinExistence type="predicted"/>
<keyword evidence="21" id="KW-1185">Reference proteome</keyword>
<dbReference type="FunFam" id="1.10.510.10:FF:000343">
    <property type="entry name" value="Cysteine-rich receptor-like protein kinase 28"/>
    <property type="match status" value="1"/>
</dbReference>
<dbReference type="PROSITE" id="PS00107">
    <property type="entry name" value="PROTEIN_KINASE_ATP"/>
    <property type="match status" value="1"/>
</dbReference>
<dbReference type="InterPro" id="IPR008271">
    <property type="entry name" value="Ser/Thr_kinase_AS"/>
</dbReference>
<keyword evidence="11 17" id="KW-1133">Transmembrane helix</keyword>
<dbReference type="Proteomes" id="UP000504603">
    <property type="component" value="Unplaced"/>
</dbReference>
<dbReference type="Gene3D" id="3.30.430.20">
    <property type="entry name" value="Gnk2 domain, C-X8-C-X2-C motif"/>
    <property type="match status" value="2"/>
</dbReference>
<keyword evidence="4" id="KW-0808">Transferase</keyword>
<gene>
    <name evidence="22" type="primary">LOC111019800</name>
</gene>
<evidence type="ECO:0000256" key="11">
    <source>
        <dbReference type="ARBA" id="ARBA00022989"/>
    </source>
</evidence>
<organism evidence="21 22">
    <name type="scientific">Momordica charantia</name>
    <name type="common">Bitter gourd</name>
    <name type="synonym">Balsam pear</name>
    <dbReference type="NCBI Taxonomy" id="3673"/>
    <lineage>
        <taxon>Eukaryota</taxon>
        <taxon>Viridiplantae</taxon>
        <taxon>Streptophyta</taxon>
        <taxon>Embryophyta</taxon>
        <taxon>Tracheophyta</taxon>
        <taxon>Spermatophyta</taxon>
        <taxon>Magnoliopsida</taxon>
        <taxon>eudicotyledons</taxon>
        <taxon>Gunneridae</taxon>
        <taxon>Pentapetalae</taxon>
        <taxon>rosids</taxon>
        <taxon>fabids</taxon>
        <taxon>Cucurbitales</taxon>
        <taxon>Cucurbitaceae</taxon>
        <taxon>Momordiceae</taxon>
        <taxon>Momordica</taxon>
    </lineage>
</organism>
<evidence type="ECO:0000256" key="8">
    <source>
        <dbReference type="ARBA" id="ARBA00022741"/>
    </source>
</evidence>
<dbReference type="PROSITE" id="PS50011">
    <property type="entry name" value="PROTEIN_KINASE_DOM"/>
    <property type="match status" value="1"/>
</dbReference>
<feature type="domain" description="Gnk2-homologous" evidence="20">
    <location>
        <begin position="26"/>
        <end position="134"/>
    </location>
</feature>
<evidence type="ECO:0000256" key="3">
    <source>
        <dbReference type="ARBA" id="ARBA00022553"/>
    </source>
</evidence>
<dbReference type="PANTHER" id="PTHR27002:SF1104">
    <property type="entry name" value="CYSTEINE-RICH RECEPTOR-LIKE PROTEIN KINASE 27-RELATED"/>
    <property type="match status" value="1"/>
</dbReference>
<dbReference type="OrthoDB" id="4062651at2759"/>
<keyword evidence="2" id="KW-0723">Serine/threonine-protein kinase</keyword>
<dbReference type="InterPro" id="IPR002902">
    <property type="entry name" value="GNK2"/>
</dbReference>
<feature type="region of interest" description="Disordered" evidence="16">
    <location>
        <begin position="252"/>
        <end position="279"/>
    </location>
</feature>
<keyword evidence="7" id="KW-0677">Repeat</keyword>
<protein>
    <submittedName>
        <fullName evidence="22">Cysteine-rich receptor-like protein kinase 26 isoform X1</fullName>
    </submittedName>
</protein>
<dbReference type="InterPro" id="IPR000719">
    <property type="entry name" value="Prot_kinase_dom"/>
</dbReference>
<evidence type="ECO:0000256" key="18">
    <source>
        <dbReference type="SAM" id="SignalP"/>
    </source>
</evidence>
<feature type="domain" description="Gnk2-homologous" evidence="20">
    <location>
        <begin position="142"/>
        <end position="248"/>
    </location>
</feature>
<evidence type="ECO:0000256" key="16">
    <source>
        <dbReference type="SAM" id="MobiDB-lite"/>
    </source>
</evidence>
<dbReference type="GO" id="GO:0005886">
    <property type="term" value="C:plasma membrane"/>
    <property type="evidence" value="ECO:0007669"/>
    <property type="project" value="TreeGrafter"/>
</dbReference>
<keyword evidence="13" id="KW-0675">Receptor</keyword>
<accession>A0A6J1DEL5</accession>
<evidence type="ECO:0000256" key="14">
    <source>
        <dbReference type="ARBA" id="ARBA00023180"/>
    </source>
</evidence>
<evidence type="ECO:0000313" key="22">
    <source>
        <dbReference type="RefSeq" id="XP_022151964.1"/>
    </source>
</evidence>
<dbReference type="KEGG" id="mcha:111019800"/>
<dbReference type="CDD" id="cd23509">
    <property type="entry name" value="Gnk2-like"/>
    <property type="match status" value="2"/>
</dbReference>
<dbReference type="Pfam" id="PF01657">
    <property type="entry name" value="Stress-antifung"/>
    <property type="match status" value="1"/>
</dbReference>
<dbReference type="PANTHER" id="PTHR27002">
    <property type="entry name" value="RECEPTOR-LIKE SERINE/THREONINE-PROTEIN KINASE SD1-8"/>
    <property type="match status" value="1"/>
</dbReference>
<dbReference type="RefSeq" id="XP_022151964.1">
    <property type="nucleotide sequence ID" value="XM_022296272.1"/>
</dbReference>
<feature type="domain" description="Protein kinase" evidence="19">
    <location>
        <begin position="355"/>
        <end position="639"/>
    </location>
</feature>
<dbReference type="Gene3D" id="3.30.200.20">
    <property type="entry name" value="Phosphorylase Kinase, domain 1"/>
    <property type="match status" value="1"/>
</dbReference>
<feature type="transmembrane region" description="Helical" evidence="17">
    <location>
        <begin position="289"/>
        <end position="312"/>
    </location>
</feature>
<dbReference type="AlphaFoldDB" id="A0A6J1DEL5"/>
<evidence type="ECO:0000256" key="10">
    <source>
        <dbReference type="ARBA" id="ARBA00022840"/>
    </source>
</evidence>
<dbReference type="GO" id="GO:0009737">
    <property type="term" value="P:response to abscisic acid"/>
    <property type="evidence" value="ECO:0007669"/>
    <property type="project" value="UniProtKB-ARBA"/>
</dbReference>
<feature type="signal peptide" evidence="18">
    <location>
        <begin position="1"/>
        <end position="23"/>
    </location>
</feature>
<dbReference type="GO" id="GO:0004674">
    <property type="term" value="F:protein serine/threonine kinase activity"/>
    <property type="evidence" value="ECO:0007669"/>
    <property type="project" value="UniProtKB-KW"/>
</dbReference>
<dbReference type="InterPro" id="IPR001245">
    <property type="entry name" value="Ser-Thr/Tyr_kinase_cat_dom"/>
</dbReference>
<keyword evidence="10 15" id="KW-0067">ATP-binding</keyword>
<dbReference type="Pfam" id="PF07714">
    <property type="entry name" value="PK_Tyr_Ser-Thr"/>
    <property type="match status" value="1"/>
</dbReference>
<keyword evidence="5 17" id="KW-0812">Transmembrane</keyword>
<evidence type="ECO:0000256" key="9">
    <source>
        <dbReference type="ARBA" id="ARBA00022777"/>
    </source>
</evidence>
<feature type="binding site" evidence="15">
    <location>
        <position position="383"/>
    </location>
    <ligand>
        <name>ATP</name>
        <dbReference type="ChEBI" id="CHEBI:30616"/>
    </ligand>
</feature>
<evidence type="ECO:0000256" key="7">
    <source>
        <dbReference type="ARBA" id="ARBA00022737"/>
    </source>
</evidence>
<dbReference type="InterPro" id="IPR011009">
    <property type="entry name" value="Kinase-like_dom_sf"/>
</dbReference>
<evidence type="ECO:0000256" key="15">
    <source>
        <dbReference type="PROSITE-ProRule" id="PRU10141"/>
    </source>
</evidence>
<evidence type="ECO:0000256" key="17">
    <source>
        <dbReference type="SAM" id="Phobius"/>
    </source>
</evidence>
<comment type="subcellular location">
    <subcellularLocation>
        <location evidence="1">Membrane</location>
        <topology evidence="1">Single-pass membrane protein</topology>
    </subcellularLocation>
</comment>
<evidence type="ECO:0000259" key="20">
    <source>
        <dbReference type="PROSITE" id="PS51473"/>
    </source>
</evidence>
<dbReference type="FunFam" id="3.30.200.20:FF:000142">
    <property type="entry name" value="Cysteine-rich receptor-like protein kinase 10"/>
    <property type="match status" value="1"/>
</dbReference>
<keyword evidence="9" id="KW-0418">Kinase</keyword>
<dbReference type="PROSITE" id="PS51473">
    <property type="entry name" value="GNK2"/>
    <property type="match status" value="2"/>
</dbReference>
<evidence type="ECO:0000256" key="1">
    <source>
        <dbReference type="ARBA" id="ARBA00004167"/>
    </source>
</evidence>
<dbReference type="CDD" id="cd14066">
    <property type="entry name" value="STKc_IRAK"/>
    <property type="match status" value="1"/>
</dbReference>
<dbReference type="PROSITE" id="PS00108">
    <property type="entry name" value="PROTEIN_KINASE_ST"/>
    <property type="match status" value="1"/>
</dbReference>
<evidence type="ECO:0000256" key="5">
    <source>
        <dbReference type="ARBA" id="ARBA00022692"/>
    </source>
</evidence>
<evidence type="ECO:0000256" key="6">
    <source>
        <dbReference type="ARBA" id="ARBA00022729"/>
    </source>
</evidence>
<dbReference type="GO" id="GO:0005524">
    <property type="term" value="F:ATP binding"/>
    <property type="evidence" value="ECO:0007669"/>
    <property type="project" value="UniProtKB-UniRule"/>
</dbReference>
<dbReference type="SMART" id="SM00220">
    <property type="entry name" value="S_TKc"/>
    <property type="match status" value="1"/>
</dbReference>
<feature type="compositionally biased region" description="Pro residues" evidence="16">
    <location>
        <begin position="254"/>
        <end position="268"/>
    </location>
</feature>
<evidence type="ECO:0000256" key="2">
    <source>
        <dbReference type="ARBA" id="ARBA00022527"/>
    </source>
</evidence>
<keyword evidence="8 15" id="KW-0547">Nucleotide-binding</keyword>
<keyword evidence="14" id="KW-0325">Glycoprotein</keyword>
<keyword evidence="6 18" id="KW-0732">Signal</keyword>
<evidence type="ECO:0000256" key="13">
    <source>
        <dbReference type="ARBA" id="ARBA00023170"/>
    </source>
</evidence>
<reference evidence="22" key="1">
    <citation type="submission" date="2025-08" db="UniProtKB">
        <authorList>
            <consortium name="RefSeq"/>
        </authorList>
    </citation>
    <scope>IDENTIFICATION</scope>
    <source>
        <strain evidence="22">OHB3-1</strain>
    </source>
</reference>
<sequence>MVSFRRLFFILTHLIFIFITTTSQPDFFLSKCSDKSDDSNNSSSRFHQNLRNALASISSKSSTQITNYGFYNASFGNDPDPANAKALCRGGAPLELCQTCVNNSAHRILQDCPSQKEGTGWYDDCQIVYSNNSLHGDVSVAGLTTQIYYNLETAPDVDGFNAALTELLIGLRERAAAGNSTRKSAGGDVKLPSPNFYTIYGLVDCFPDMSLVDCDVCLSGLMSSLPNGSIGAKSVVTSCQIGYEIHPIYDSLLSPPPPPTPTRPPPLPDVLSPSSPPIKGDNNKATRNVVIIVVAWTLSVSIIIIFIVLIILRKRRKLKQKTERTLNRGEATDEISSIEMLQFNFETIKLGTNEFSNENKLGQGGFGVVYKGKLPNGQHIAVKRQLENNSQEGNVEFKNEVLLMAKLQHRNLVRLLGFCLHKNERLLIYEFVPNGSLDHFIFDFGKKILLDWGKRYKIIIGIARGLLYLHEDSHLRIIHRDLKASNILLDEELNPKIADFGTARLFEVDETQRNTNRVVGTYGYMAPEYIIQGQFSVKSDVFSFGVLVLEILSGRKNTRFRTEDSNEEDLLSFTFLCTFLQAWKNWSAGTITNVIDSTLTAGSRIEMIRCIHIGLLCVQENTTERPTIASVILMLSSFSFTLLRPSKPAFLMYSNVDGSNVLSNRSRLVTNQSDHSECIPLQISRNETSISEIYPR</sequence>
<evidence type="ECO:0000259" key="19">
    <source>
        <dbReference type="PROSITE" id="PS50011"/>
    </source>
</evidence>
<name>A0A6J1DEL5_MOMCH</name>
<keyword evidence="3" id="KW-0597">Phosphoprotein</keyword>
<dbReference type="Gene3D" id="1.10.510.10">
    <property type="entry name" value="Transferase(Phosphotransferase) domain 1"/>
    <property type="match status" value="1"/>
</dbReference>
<dbReference type="InterPro" id="IPR017441">
    <property type="entry name" value="Protein_kinase_ATP_BS"/>
</dbReference>
<keyword evidence="12 17" id="KW-0472">Membrane</keyword>
<feature type="chain" id="PRO_5027121121" evidence="18">
    <location>
        <begin position="24"/>
        <end position="696"/>
    </location>
</feature>
<evidence type="ECO:0000256" key="12">
    <source>
        <dbReference type="ARBA" id="ARBA00023136"/>
    </source>
</evidence>